<dbReference type="InterPro" id="IPR001254">
    <property type="entry name" value="Trypsin_dom"/>
</dbReference>
<dbReference type="Pfam" id="PF00089">
    <property type="entry name" value="Trypsin"/>
    <property type="match status" value="1"/>
</dbReference>
<accession>A0A3B4FAF7</accession>
<organism evidence="11">
    <name type="scientific">Pundamilia nyererei</name>
    <dbReference type="NCBI Taxonomy" id="303518"/>
    <lineage>
        <taxon>Eukaryota</taxon>
        <taxon>Metazoa</taxon>
        <taxon>Chordata</taxon>
        <taxon>Craniata</taxon>
        <taxon>Vertebrata</taxon>
        <taxon>Euteleostomi</taxon>
        <taxon>Actinopterygii</taxon>
        <taxon>Neopterygii</taxon>
        <taxon>Teleostei</taxon>
        <taxon>Neoteleostei</taxon>
        <taxon>Acanthomorphata</taxon>
        <taxon>Ovalentaria</taxon>
        <taxon>Cichlomorphae</taxon>
        <taxon>Cichliformes</taxon>
        <taxon>Cichlidae</taxon>
        <taxon>African cichlids</taxon>
        <taxon>Pseudocrenilabrinae</taxon>
        <taxon>Haplochromini</taxon>
        <taxon>Pundamilia</taxon>
    </lineage>
</organism>
<dbReference type="AlphaFoldDB" id="A0A3B4FAF7"/>
<name>A0A3B4FAF7_9CICH</name>
<evidence type="ECO:0000256" key="7">
    <source>
        <dbReference type="ARBA" id="ARBA00036320"/>
    </source>
</evidence>
<dbReference type="SMART" id="SM00020">
    <property type="entry name" value="Tryp_SPc"/>
    <property type="match status" value="1"/>
</dbReference>
<evidence type="ECO:0000256" key="4">
    <source>
        <dbReference type="ARBA" id="ARBA00022825"/>
    </source>
</evidence>
<dbReference type="InterPro" id="IPR001314">
    <property type="entry name" value="Peptidase_S1A"/>
</dbReference>
<dbReference type="PROSITE" id="PS00135">
    <property type="entry name" value="TRYPSIN_SER"/>
    <property type="match status" value="1"/>
</dbReference>
<dbReference type="EC" id="3.4.21.4" evidence="8"/>
<evidence type="ECO:0000256" key="5">
    <source>
        <dbReference type="ARBA" id="ARBA00023145"/>
    </source>
</evidence>
<evidence type="ECO:0000256" key="9">
    <source>
        <dbReference type="RuleBase" id="RU363034"/>
    </source>
</evidence>
<dbReference type="InterPro" id="IPR033116">
    <property type="entry name" value="TRYPSIN_SER"/>
</dbReference>
<evidence type="ECO:0000256" key="1">
    <source>
        <dbReference type="ARBA" id="ARBA00004239"/>
    </source>
</evidence>
<protein>
    <recommendedName>
        <fullName evidence="8">trypsin</fullName>
        <ecNumber evidence="8">3.4.21.4</ecNumber>
    </recommendedName>
</protein>
<comment type="catalytic activity">
    <reaction evidence="7">
        <text>Preferential cleavage: Arg-|-Xaa, Lys-|-Xaa.</text>
        <dbReference type="EC" id="3.4.21.4"/>
    </reaction>
</comment>
<dbReference type="InterPro" id="IPR043504">
    <property type="entry name" value="Peptidase_S1_PA_chymotrypsin"/>
</dbReference>
<dbReference type="GeneTree" id="ENSGT00940000163484"/>
<dbReference type="InterPro" id="IPR018114">
    <property type="entry name" value="TRYPSIN_HIS"/>
</dbReference>
<dbReference type="GO" id="GO:0006508">
    <property type="term" value="P:proteolysis"/>
    <property type="evidence" value="ECO:0007669"/>
    <property type="project" value="UniProtKB-KW"/>
</dbReference>
<dbReference type="FunFam" id="2.40.10.10:FF:000005">
    <property type="entry name" value="Serine protease 37"/>
    <property type="match status" value="1"/>
</dbReference>
<proteinExistence type="predicted"/>
<dbReference type="CDD" id="cd00190">
    <property type="entry name" value="Tryp_SPc"/>
    <property type="match status" value="1"/>
</dbReference>
<sequence>MFTGVCLYFYLFIYLRKREIVNLLFSVLSREFCCPRSVVVVVRHGSEIIGGKEVEPHSLPFMAHVRSERSACGGILIDPQWVLTAAHCKDMTIVILGAHSLRNVEVDSWQVREVEKRFPHPGYYSPFKGNDLTLLKLKEPVMLTKTVKCLQLGNTVKEPPAGSKCMVAGWGRTESNQPSDVLMSANVTVIDRETCNSYYYYTVITSDMICAGSTGKKKVDVCRGDSGGPLLCDGVLVGATSFGRTCESKENVPGVYAFVSNKQLSWIKETMKSYEMP</sequence>
<dbReference type="PROSITE" id="PS00134">
    <property type="entry name" value="TRYPSIN_HIS"/>
    <property type="match status" value="1"/>
</dbReference>
<evidence type="ECO:0000256" key="6">
    <source>
        <dbReference type="ARBA" id="ARBA00023157"/>
    </source>
</evidence>
<comment type="subcellular location">
    <subcellularLocation>
        <location evidence="1">Secreted</location>
        <location evidence="1">Extracellular space</location>
    </subcellularLocation>
</comment>
<dbReference type="PRINTS" id="PR00722">
    <property type="entry name" value="CHYMOTRYPSIN"/>
</dbReference>
<reference evidence="11" key="1">
    <citation type="submission" date="2023-09" db="UniProtKB">
        <authorList>
            <consortium name="Ensembl"/>
        </authorList>
    </citation>
    <scope>IDENTIFICATION</scope>
</reference>
<evidence type="ECO:0000256" key="3">
    <source>
        <dbReference type="ARBA" id="ARBA00022801"/>
    </source>
</evidence>
<dbReference type="Ensembl" id="ENSPNYT00000006354.1">
    <property type="protein sequence ID" value="ENSPNYP00000006196.1"/>
    <property type="gene ID" value="ENSPNYG00000004742.1"/>
</dbReference>
<keyword evidence="2 9" id="KW-0645">Protease</keyword>
<keyword evidence="5" id="KW-0865">Zymogen</keyword>
<dbReference type="FunFam" id="2.40.10.10:FF:000036">
    <property type="entry name" value="Trypsin beta"/>
    <property type="match status" value="1"/>
</dbReference>
<keyword evidence="3 9" id="KW-0378">Hydrolase</keyword>
<evidence type="ECO:0000259" key="10">
    <source>
        <dbReference type="PROSITE" id="PS50240"/>
    </source>
</evidence>
<dbReference type="InterPro" id="IPR009003">
    <property type="entry name" value="Peptidase_S1_PA"/>
</dbReference>
<dbReference type="GO" id="GO:0004252">
    <property type="term" value="F:serine-type endopeptidase activity"/>
    <property type="evidence" value="ECO:0007669"/>
    <property type="project" value="UniProtKB-EC"/>
</dbReference>
<evidence type="ECO:0000256" key="2">
    <source>
        <dbReference type="ARBA" id="ARBA00022670"/>
    </source>
</evidence>
<dbReference type="STRING" id="303518.ENSPNYP00000006196"/>
<evidence type="ECO:0000256" key="8">
    <source>
        <dbReference type="ARBA" id="ARBA00038868"/>
    </source>
</evidence>
<dbReference type="SUPFAM" id="SSF50494">
    <property type="entry name" value="Trypsin-like serine proteases"/>
    <property type="match status" value="1"/>
</dbReference>
<dbReference type="PANTHER" id="PTHR24271:SF52">
    <property type="entry name" value="GRANZYME K"/>
    <property type="match status" value="1"/>
</dbReference>
<keyword evidence="4 9" id="KW-0720">Serine protease</keyword>
<feature type="domain" description="Peptidase S1" evidence="10">
    <location>
        <begin position="48"/>
        <end position="272"/>
    </location>
</feature>
<evidence type="ECO:0000313" key="11">
    <source>
        <dbReference type="Ensembl" id="ENSPNYP00000006196.1"/>
    </source>
</evidence>
<dbReference type="GO" id="GO:0005576">
    <property type="term" value="C:extracellular region"/>
    <property type="evidence" value="ECO:0007669"/>
    <property type="project" value="UniProtKB-SubCell"/>
</dbReference>
<dbReference type="Gene3D" id="2.40.10.10">
    <property type="entry name" value="Trypsin-like serine proteases"/>
    <property type="match status" value="1"/>
</dbReference>
<keyword evidence="6" id="KW-1015">Disulfide bond</keyword>
<dbReference type="PROSITE" id="PS50240">
    <property type="entry name" value="TRYPSIN_DOM"/>
    <property type="match status" value="1"/>
</dbReference>
<dbReference type="PANTHER" id="PTHR24271">
    <property type="entry name" value="KALLIKREIN-RELATED"/>
    <property type="match status" value="1"/>
</dbReference>